<dbReference type="GO" id="GO:0008270">
    <property type="term" value="F:zinc ion binding"/>
    <property type="evidence" value="ECO:0007669"/>
    <property type="project" value="InterPro"/>
</dbReference>
<evidence type="ECO:0000256" key="4">
    <source>
        <dbReference type="PIRSR" id="PIRSR601559-51"/>
    </source>
</evidence>
<dbReference type="InterPro" id="IPR017947">
    <property type="entry name" value="AryldialkylPase_Zn-BS"/>
</dbReference>
<feature type="binding site" evidence="4">
    <location>
        <position position="24"/>
    </location>
    <ligand>
        <name>Zn(2+)</name>
        <dbReference type="ChEBI" id="CHEBI:29105"/>
        <label>1</label>
    </ligand>
</feature>
<evidence type="ECO:0000256" key="2">
    <source>
        <dbReference type="ARBA" id="ARBA00022801"/>
    </source>
</evidence>
<comment type="caution">
    <text evidence="6">The sequence shown here is derived from an EMBL/GenBank/DDBJ whole genome shotgun (WGS) entry which is preliminary data.</text>
</comment>
<dbReference type="EMBL" id="SMJZ01000013">
    <property type="protein sequence ID" value="TDC09962.1"/>
    <property type="molecule type" value="Genomic_DNA"/>
</dbReference>
<feature type="binding site" evidence="4">
    <location>
        <position position="180"/>
    </location>
    <ligand>
        <name>Zn(2+)</name>
        <dbReference type="ChEBI" id="CHEBI:29105"/>
        <label>2</label>
    </ligand>
</feature>
<protein>
    <submittedName>
        <fullName evidence="6">Phosphotriesterase</fullName>
    </submittedName>
</protein>
<dbReference type="SUPFAM" id="SSF51556">
    <property type="entry name" value="Metallo-dependent hydrolases"/>
    <property type="match status" value="1"/>
</dbReference>
<dbReference type="AlphaFoldDB" id="A0A4R4NRY1"/>
<dbReference type="PANTHER" id="PTHR10819:SF3">
    <property type="entry name" value="PHOSPHOTRIESTERASE-RELATED PROTEIN"/>
    <property type="match status" value="1"/>
</dbReference>
<comment type="similarity">
    <text evidence="5">Belongs to the metallo-dependent hydrolases superfamily. Phosphotriesterase family.</text>
</comment>
<dbReference type="PROSITE" id="PS51347">
    <property type="entry name" value="PHOSPHOTRIESTERASE_2"/>
    <property type="match status" value="1"/>
</dbReference>
<proteinExistence type="inferred from homology"/>
<gene>
    <name evidence="6" type="ORF">E1267_05925</name>
</gene>
<reference evidence="6 7" key="1">
    <citation type="submission" date="2019-02" db="EMBL/GenBank/DDBJ databases">
        <title>Draft genome sequences of novel Actinobacteria.</title>
        <authorList>
            <person name="Sahin N."/>
            <person name="Ay H."/>
            <person name="Saygin H."/>
        </authorList>
    </citation>
    <scope>NUCLEOTIDE SEQUENCE [LARGE SCALE GENOMIC DNA]</scope>
    <source>
        <strain evidence="6 7">KC201</strain>
    </source>
</reference>
<evidence type="ECO:0000256" key="3">
    <source>
        <dbReference type="PIRSR" id="PIRSR601559-50"/>
    </source>
</evidence>
<comment type="cofactor">
    <cofactor evidence="4">
        <name>a divalent metal cation</name>
        <dbReference type="ChEBI" id="CHEBI:60240"/>
    </cofactor>
    <text evidence="4">Binds 2 divalent metal cations per subunit.</text>
</comment>
<name>A0A4R4NRY1_9ACTN</name>
<dbReference type="RefSeq" id="WP_132330575.1">
    <property type="nucleotide sequence ID" value="NZ_SMJZ01000013.1"/>
</dbReference>
<sequence length="325" mass="35585">MPTVDTLRGPVDVEELGQTLMHEHIFVVSPEHLDNYGTGGWWDEEFRVADAVGKLNAVAAKGVRTLVDPTVWGLGRYIPRVQRVAEQVPALNIIVATGLYVFAELPHQYEHRGPGLFLDMPDPMIDDFVRDLTEGIAGTGVKAAFLKCVVEAEGLTPGVERICRAVARAHALTGAPITVHTNAFTQSGLIALDLFAREGADLEKVIVAHAGDSNDLDYLMRMADTGATLGMDRFGLDVYNPTAQRVATIAALCQRGYADRMVLSHDTACFMDYFGGAWDDARGTLAPNWRYDHIHDDVLAALLDSGVTDGQIEQMLVFNPKRYFS</sequence>
<keyword evidence="1 4" id="KW-0479">Metal-binding</keyword>
<dbReference type="GO" id="GO:0016788">
    <property type="term" value="F:hydrolase activity, acting on ester bonds"/>
    <property type="evidence" value="ECO:0007669"/>
    <property type="project" value="InterPro"/>
</dbReference>
<evidence type="ECO:0000313" key="7">
    <source>
        <dbReference type="Proteomes" id="UP000295157"/>
    </source>
</evidence>
<feature type="binding site" evidence="4">
    <location>
        <position position="209"/>
    </location>
    <ligand>
        <name>Zn(2+)</name>
        <dbReference type="ChEBI" id="CHEBI:29105"/>
        <label>2</label>
    </ligand>
</feature>
<feature type="binding site" description="via carbamate group" evidence="4">
    <location>
        <position position="147"/>
    </location>
    <ligand>
        <name>Zn(2+)</name>
        <dbReference type="ChEBI" id="CHEBI:29105"/>
        <label>1</label>
    </ligand>
</feature>
<accession>A0A4R4NRY1</accession>
<dbReference type="Gene3D" id="3.20.20.140">
    <property type="entry name" value="Metal-dependent hydrolases"/>
    <property type="match status" value="1"/>
</dbReference>
<evidence type="ECO:0000256" key="5">
    <source>
        <dbReference type="PROSITE-ProRule" id="PRU00679"/>
    </source>
</evidence>
<evidence type="ECO:0000313" key="6">
    <source>
        <dbReference type="EMBL" id="TDC09962.1"/>
    </source>
</evidence>
<organism evidence="6 7">
    <name type="scientific">Nonomuraea longispora</name>
    <dbReference type="NCBI Taxonomy" id="1848320"/>
    <lineage>
        <taxon>Bacteria</taxon>
        <taxon>Bacillati</taxon>
        <taxon>Actinomycetota</taxon>
        <taxon>Actinomycetes</taxon>
        <taxon>Streptosporangiales</taxon>
        <taxon>Streptosporangiaceae</taxon>
        <taxon>Nonomuraea</taxon>
    </lineage>
</organism>
<keyword evidence="7" id="KW-1185">Reference proteome</keyword>
<feature type="modified residue" description="N6-carboxylysine" evidence="3 5">
    <location>
        <position position="147"/>
    </location>
</feature>
<feature type="binding site" evidence="4">
    <location>
        <position position="22"/>
    </location>
    <ligand>
        <name>Zn(2+)</name>
        <dbReference type="ChEBI" id="CHEBI:29105"/>
        <label>1</label>
    </ligand>
</feature>
<dbReference type="Proteomes" id="UP000295157">
    <property type="component" value="Unassembled WGS sequence"/>
</dbReference>
<dbReference type="PANTHER" id="PTHR10819">
    <property type="entry name" value="PHOSPHOTRIESTERASE-RELATED"/>
    <property type="match status" value="1"/>
</dbReference>
<feature type="binding site" evidence="4">
    <location>
        <position position="266"/>
    </location>
    <ligand>
        <name>Zn(2+)</name>
        <dbReference type="ChEBI" id="CHEBI:29105"/>
        <label>1</label>
    </ligand>
</feature>
<evidence type="ECO:0000256" key="1">
    <source>
        <dbReference type="ARBA" id="ARBA00022723"/>
    </source>
</evidence>
<dbReference type="OrthoDB" id="9795018at2"/>
<dbReference type="InterPro" id="IPR001559">
    <property type="entry name" value="Phosphotriesterase"/>
</dbReference>
<keyword evidence="2" id="KW-0378">Hydrolase</keyword>
<feature type="binding site" description="via carbamate group" evidence="4">
    <location>
        <position position="147"/>
    </location>
    <ligand>
        <name>Zn(2+)</name>
        <dbReference type="ChEBI" id="CHEBI:29105"/>
        <label>2</label>
    </ligand>
</feature>
<dbReference type="PROSITE" id="PS01322">
    <property type="entry name" value="PHOSPHOTRIESTERASE_1"/>
    <property type="match status" value="1"/>
</dbReference>
<dbReference type="InterPro" id="IPR032466">
    <property type="entry name" value="Metal_Hydrolase"/>
</dbReference>
<dbReference type="Pfam" id="PF02126">
    <property type="entry name" value="PTE"/>
    <property type="match status" value="1"/>
</dbReference>